<feature type="compositionally biased region" description="Polar residues" evidence="10">
    <location>
        <begin position="21"/>
        <end position="30"/>
    </location>
</feature>
<feature type="region of interest" description="Disordered" evidence="10">
    <location>
        <begin position="65"/>
        <end position="147"/>
    </location>
</feature>
<feature type="compositionally biased region" description="Polar residues" evidence="10">
    <location>
        <begin position="81"/>
        <end position="137"/>
    </location>
</feature>
<comment type="pathway">
    <text evidence="2">Protein modification; protein ubiquitination.</text>
</comment>
<comment type="caution">
    <text evidence="12">The sequence shown here is derived from an EMBL/GenBank/DDBJ whole genome shotgun (WGS) entry which is preliminary data.</text>
</comment>
<evidence type="ECO:0000256" key="8">
    <source>
        <dbReference type="ARBA" id="ARBA00022833"/>
    </source>
</evidence>
<dbReference type="SUPFAM" id="SSF57850">
    <property type="entry name" value="RING/U-box"/>
    <property type="match status" value="1"/>
</dbReference>
<dbReference type="Proteomes" id="UP001346149">
    <property type="component" value="Unassembled WGS sequence"/>
</dbReference>
<evidence type="ECO:0000313" key="12">
    <source>
        <dbReference type="EMBL" id="KAK4787830.1"/>
    </source>
</evidence>
<evidence type="ECO:0000256" key="4">
    <source>
        <dbReference type="ARBA" id="ARBA00022679"/>
    </source>
</evidence>
<comment type="catalytic activity">
    <reaction evidence="1">
        <text>S-ubiquitinyl-[E2 ubiquitin-conjugating enzyme]-L-cysteine + [acceptor protein]-L-lysine = [E2 ubiquitin-conjugating enzyme]-L-cysteine + N(6)-ubiquitinyl-[acceptor protein]-L-lysine.</text>
        <dbReference type="EC" id="2.3.2.27"/>
    </reaction>
</comment>
<feature type="compositionally biased region" description="Polar residues" evidence="10">
    <location>
        <begin position="65"/>
        <end position="74"/>
    </location>
</feature>
<evidence type="ECO:0000256" key="2">
    <source>
        <dbReference type="ARBA" id="ARBA00004906"/>
    </source>
</evidence>
<feature type="domain" description="RING-type" evidence="11">
    <location>
        <begin position="538"/>
        <end position="579"/>
    </location>
</feature>
<dbReference type="AlphaFoldDB" id="A0AAN7LLE1"/>
<dbReference type="GO" id="GO:0043161">
    <property type="term" value="P:proteasome-mediated ubiquitin-dependent protein catabolic process"/>
    <property type="evidence" value="ECO:0007669"/>
    <property type="project" value="UniProtKB-ARBA"/>
</dbReference>
<dbReference type="PANTHER" id="PTHR22937">
    <property type="entry name" value="E3 UBIQUITIN-PROTEIN LIGASE RNF165"/>
    <property type="match status" value="1"/>
</dbReference>
<dbReference type="InterPro" id="IPR045191">
    <property type="entry name" value="MBR1/2-like"/>
</dbReference>
<dbReference type="EMBL" id="JAXQNO010000012">
    <property type="protein sequence ID" value="KAK4787830.1"/>
    <property type="molecule type" value="Genomic_DNA"/>
</dbReference>
<proteinExistence type="predicted"/>
<evidence type="ECO:0000256" key="10">
    <source>
        <dbReference type="SAM" id="MobiDB-lite"/>
    </source>
</evidence>
<keyword evidence="8" id="KW-0862">Zinc</keyword>
<protein>
    <recommendedName>
        <fullName evidence="3">RING-type E3 ubiquitin transferase</fullName>
        <ecNumber evidence="3">2.3.2.27</ecNumber>
    </recommendedName>
</protein>
<keyword evidence="6 9" id="KW-0863">Zinc-finger</keyword>
<dbReference type="PROSITE" id="PS50089">
    <property type="entry name" value="ZF_RING_2"/>
    <property type="match status" value="1"/>
</dbReference>
<dbReference type="FunFam" id="3.30.40.10:FF:000309">
    <property type="entry name" value="E3 ubiquitin-protein ligase MBR2"/>
    <property type="match status" value="1"/>
</dbReference>
<accession>A0AAN7LLE1</accession>
<organism evidence="12 13">
    <name type="scientific">Trapa natans</name>
    <name type="common">Water chestnut</name>
    <dbReference type="NCBI Taxonomy" id="22666"/>
    <lineage>
        <taxon>Eukaryota</taxon>
        <taxon>Viridiplantae</taxon>
        <taxon>Streptophyta</taxon>
        <taxon>Embryophyta</taxon>
        <taxon>Tracheophyta</taxon>
        <taxon>Spermatophyta</taxon>
        <taxon>Magnoliopsida</taxon>
        <taxon>eudicotyledons</taxon>
        <taxon>Gunneridae</taxon>
        <taxon>Pentapetalae</taxon>
        <taxon>rosids</taxon>
        <taxon>malvids</taxon>
        <taxon>Myrtales</taxon>
        <taxon>Lythraceae</taxon>
        <taxon>Trapa</taxon>
    </lineage>
</organism>
<evidence type="ECO:0000256" key="6">
    <source>
        <dbReference type="ARBA" id="ARBA00022771"/>
    </source>
</evidence>
<gene>
    <name evidence="12" type="ORF">SAY86_011663</name>
</gene>
<dbReference type="GO" id="GO:0061630">
    <property type="term" value="F:ubiquitin protein ligase activity"/>
    <property type="evidence" value="ECO:0007669"/>
    <property type="project" value="UniProtKB-EC"/>
</dbReference>
<evidence type="ECO:0000256" key="7">
    <source>
        <dbReference type="ARBA" id="ARBA00022786"/>
    </source>
</evidence>
<evidence type="ECO:0000259" key="11">
    <source>
        <dbReference type="PROSITE" id="PS50089"/>
    </source>
</evidence>
<feature type="compositionally biased region" description="Polar residues" evidence="10">
    <location>
        <begin position="190"/>
        <end position="208"/>
    </location>
</feature>
<evidence type="ECO:0000256" key="9">
    <source>
        <dbReference type="PROSITE-ProRule" id="PRU00175"/>
    </source>
</evidence>
<evidence type="ECO:0000256" key="5">
    <source>
        <dbReference type="ARBA" id="ARBA00022723"/>
    </source>
</evidence>
<keyword evidence="7" id="KW-0833">Ubl conjugation pathway</keyword>
<dbReference type="GO" id="GO:0010228">
    <property type="term" value="P:vegetative to reproductive phase transition of meristem"/>
    <property type="evidence" value="ECO:0007669"/>
    <property type="project" value="UniProtKB-ARBA"/>
</dbReference>
<dbReference type="SMART" id="SM00184">
    <property type="entry name" value="RING"/>
    <property type="match status" value="1"/>
</dbReference>
<dbReference type="Gene3D" id="3.30.40.10">
    <property type="entry name" value="Zinc/RING finger domain, C3HC4 (zinc finger)"/>
    <property type="match status" value="1"/>
</dbReference>
<dbReference type="EC" id="2.3.2.27" evidence="3"/>
<sequence>MQGHRATVASLSDPFDLEHGASSSNPTIEWNNLPDHHDSEGLLPPSNGLGLRNDRLFGDRGNHLTNNTIFSIGQSSSSRSTPRNLNMNSSSFIHGSEGSLQVESNSLKPSASNNQRISSPNSSVPEPSAGISASQLNHGEDEGSGYRGSLNGRCVPCKRKSFEEHVGPSSVVRSSSYDEDAENSIYPDASLNTDSVSSGNSLISEQTEPNLLLGARGTSRSSERLSRSFRSRSLHHSDSTVAPELLRSDFGLLLSRQFPSGDINAQVQSPELNVPAFLLSGPHRASPAGPEISRGIAVSSSRNTLENHPIFAPSTDSRFLGQSMSLSGGIIRIPRNISPLQTGASTTIHPGQLSDYVRMSLSAVDSERGGGQISYSSVASGPSVSSQSIILSSTNGNTNNHARHSLPLRPSYRLERQGDEGVLGLPYSLRAFATAGEGRRRFASEIRNFLEMMHRGHGLRVEDFMILDQSILLGVADAHDRHRDMRLDVDNMSYEELLALEERMGNVSTGLSEETILARLKQGKYVIAIDIPRQTEPCCICQEDYNDGEDLGILECGHDFHKDCIKQWLMNKNLCPICKTAGLTT</sequence>
<dbReference type="InterPro" id="IPR001841">
    <property type="entry name" value="Znf_RING"/>
</dbReference>
<dbReference type="InterPro" id="IPR013083">
    <property type="entry name" value="Znf_RING/FYVE/PHD"/>
</dbReference>
<name>A0AAN7LLE1_TRANT</name>
<keyword evidence="13" id="KW-1185">Reference proteome</keyword>
<evidence type="ECO:0000313" key="13">
    <source>
        <dbReference type="Proteomes" id="UP001346149"/>
    </source>
</evidence>
<dbReference type="PANTHER" id="PTHR22937:SF212">
    <property type="entry name" value="RING-TYPE E3 UBIQUITIN TRANSFERASE"/>
    <property type="match status" value="1"/>
</dbReference>
<reference evidence="12 13" key="1">
    <citation type="journal article" date="2023" name="Hortic Res">
        <title>Pangenome of water caltrop reveals structural variations and asymmetric subgenome divergence after allopolyploidization.</title>
        <authorList>
            <person name="Zhang X."/>
            <person name="Chen Y."/>
            <person name="Wang L."/>
            <person name="Yuan Y."/>
            <person name="Fang M."/>
            <person name="Shi L."/>
            <person name="Lu R."/>
            <person name="Comes H.P."/>
            <person name="Ma Y."/>
            <person name="Chen Y."/>
            <person name="Huang G."/>
            <person name="Zhou Y."/>
            <person name="Zheng Z."/>
            <person name="Qiu Y."/>
        </authorList>
    </citation>
    <scope>NUCLEOTIDE SEQUENCE [LARGE SCALE GENOMIC DNA]</scope>
    <source>
        <strain evidence="12">F231</strain>
    </source>
</reference>
<keyword evidence="5" id="KW-0479">Metal-binding</keyword>
<feature type="region of interest" description="Disordered" evidence="10">
    <location>
        <begin position="165"/>
        <end position="208"/>
    </location>
</feature>
<feature type="region of interest" description="Disordered" evidence="10">
    <location>
        <begin position="1"/>
        <end position="47"/>
    </location>
</feature>
<evidence type="ECO:0000256" key="3">
    <source>
        <dbReference type="ARBA" id="ARBA00012483"/>
    </source>
</evidence>
<dbReference type="GO" id="GO:0008270">
    <property type="term" value="F:zinc ion binding"/>
    <property type="evidence" value="ECO:0007669"/>
    <property type="project" value="UniProtKB-KW"/>
</dbReference>
<evidence type="ECO:0000256" key="1">
    <source>
        <dbReference type="ARBA" id="ARBA00000900"/>
    </source>
</evidence>
<dbReference type="Pfam" id="PF13639">
    <property type="entry name" value="zf-RING_2"/>
    <property type="match status" value="1"/>
</dbReference>
<keyword evidence="4" id="KW-0808">Transferase</keyword>